<proteinExistence type="predicted"/>
<dbReference type="SUPFAM" id="SSF52047">
    <property type="entry name" value="RNI-like"/>
    <property type="match status" value="1"/>
</dbReference>
<protein>
    <submittedName>
        <fullName evidence="1">Uncharacterized protein</fullName>
    </submittedName>
</protein>
<evidence type="ECO:0000313" key="1">
    <source>
        <dbReference type="EMBL" id="SHO79632.1"/>
    </source>
</evidence>
<dbReference type="VEuPathDB" id="FungiDB:MSYG_3983"/>
<dbReference type="OMA" id="NDWIRRF"/>
<keyword evidence="2" id="KW-1185">Reference proteome</keyword>
<dbReference type="STRING" id="1230383.M5E8U8"/>
<dbReference type="Proteomes" id="UP000186303">
    <property type="component" value="Chromosome 7"/>
</dbReference>
<name>M5E8U8_MALS4</name>
<accession>M5E8U8</accession>
<dbReference type="KEGG" id="msym:MSY001_1745"/>
<reference evidence="2" key="1">
    <citation type="journal article" date="2017" name="Nucleic Acids Res.">
        <title>Proteogenomics produces comprehensive and highly accurate protein-coding gene annotation in a complete genome assembly of Malassezia sympodialis.</title>
        <authorList>
            <person name="Zhu Y."/>
            <person name="Engstroem P.G."/>
            <person name="Tellgren-Roth C."/>
            <person name="Baudo C.D."/>
            <person name="Kennell J.C."/>
            <person name="Sun S."/>
            <person name="Billmyre R.B."/>
            <person name="Schroeder M.S."/>
            <person name="Andersson A."/>
            <person name="Holm T."/>
            <person name="Sigurgeirsson B."/>
            <person name="Wu G."/>
            <person name="Sankaranarayanan S.R."/>
            <person name="Siddharthan R."/>
            <person name="Sanyal K."/>
            <person name="Lundeberg J."/>
            <person name="Nystedt B."/>
            <person name="Boekhout T."/>
            <person name="Dawson T.L. Jr."/>
            <person name="Heitman J."/>
            <person name="Scheynius A."/>
            <person name="Lehtioe J."/>
        </authorList>
    </citation>
    <scope>NUCLEOTIDE SEQUENCE [LARGE SCALE GENOMIC DNA]</scope>
    <source>
        <strain evidence="2">ATCC 42132</strain>
    </source>
</reference>
<dbReference type="SUPFAM" id="SSF81383">
    <property type="entry name" value="F-box domain"/>
    <property type="match status" value="1"/>
</dbReference>
<dbReference type="HOGENOM" id="CLU_591932_0_0_1"/>
<dbReference type="InterPro" id="IPR036047">
    <property type="entry name" value="F-box-like_dom_sf"/>
</dbReference>
<dbReference type="EMBL" id="LT671827">
    <property type="protein sequence ID" value="SHO79632.1"/>
    <property type="molecule type" value="Genomic_DNA"/>
</dbReference>
<evidence type="ECO:0000313" key="2">
    <source>
        <dbReference type="Proteomes" id="UP000186303"/>
    </source>
</evidence>
<sequence>MRPLPGELVPLVLAQLAWRTADLARCCLVCRWWYHHAVPLLYERLWLRDQTRLVRVFQTLASAPALARWLRIVELRVFPFGMPAERLEELEAHIVQALQHATHLRVLAWTRTGSLSDRVLVGLFDKMTCLERLELTGNTRTWSPAVLARHMPRTVTELSFVLPDRALAEHLVALVARLDGRLRRLTLLCLDSSVVTDALLVQLAPHAPRLTSLTLVGCKQVHGPGVHALVSPALRELALEAVALAPDELVALAPRVSQVERLTLTTPRRLNEAPAFFAASAHLVDTCSGLRYLTMYARGGRAPGGPSEAPTHTADPAPQWRLDPGWLERLCMSRSATTLQGLQIHGLAVSQAQLTRLAAAPLATHLHELAVYVVDAEPEVLARAVRSFPALRLLHWVAPAESALPLEREDLDELLAHAGPWLQQVGVGNRVWLVHTGPAGRMLVPWDMARGTFPSTMLVVRS</sequence>
<dbReference type="InterPro" id="IPR032675">
    <property type="entry name" value="LRR_dom_sf"/>
</dbReference>
<dbReference type="Gene3D" id="3.80.10.10">
    <property type="entry name" value="Ribonuclease Inhibitor"/>
    <property type="match status" value="1"/>
</dbReference>
<dbReference type="AlphaFoldDB" id="M5E8U8"/>
<gene>
    <name evidence="1" type="ORF">MSYG_3983</name>
</gene>
<dbReference type="RefSeq" id="XP_018740307.1">
    <property type="nucleotide sequence ID" value="XM_018883560.1"/>
</dbReference>
<organism evidence="1 2">
    <name type="scientific">Malassezia sympodialis (strain ATCC 42132)</name>
    <name type="common">Atopic eczema-associated yeast</name>
    <dbReference type="NCBI Taxonomy" id="1230383"/>
    <lineage>
        <taxon>Eukaryota</taxon>
        <taxon>Fungi</taxon>
        <taxon>Dikarya</taxon>
        <taxon>Basidiomycota</taxon>
        <taxon>Ustilaginomycotina</taxon>
        <taxon>Malasseziomycetes</taxon>
        <taxon>Malasseziales</taxon>
        <taxon>Malasseziaceae</taxon>
        <taxon>Malassezia</taxon>
    </lineage>
</organism>
<dbReference type="OrthoDB" id="2585512at2759"/>